<dbReference type="Pfam" id="PF00831">
    <property type="entry name" value="Ribosomal_L29"/>
    <property type="match status" value="1"/>
</dbReference>
<keyword evidence="3" id="KW-0687">Ribonucleoprotein</keyword>
<dbReference type="GO" id="GO:0000463">
    <property type="term" value="P:maturation of LSU-rRNA from tricistronic rRNA transcript (SSU-rRNA, 5.8S rRNA, LSU-rRNA)"/>
    <property type="evidence" value="ECO:0007669"/>
    <property type="project" value="InterPro"/>
</dbReference>
<name>A0A7L5NVR0_EUGGR</name>
<proteinExistence type="evidence at transcript level"/>
<sequence>MPKVKAHEIRQLEKKDLLKQLDDLKTELAQLRVAKQTSGAASKLCKIKIVRRSIARVLTVLNMKEKNTLRKLYKNKKYKPLDLRPKKTKKERLALSIIDRRRKTARQKKILHAYPMRKYYVKV</sequence>
<dbReference type="SUPFAM" id="SSF46561">
    <property type="entry name" value="Ribosomal protein L29 (L29p)"/>
    <property type="match status" value="1"/>
</dbReference>
<evidence type="ECO:0000256" key="2">
    <source>
        <dbReference type="ARBA" id="ARBA00022980"/>
    </source>
</evidence>
<evidence type="ECO:0000256" key="4">
    <source>
        <dbReference type="SAM" id="Coils"/>
    </source>
</evidence>
<dbReference type="Gene3D" id="6.10.250.3450">
    <property type="match status" value="1"/>
</dbReference>
<dbReference type="FunFam" id="1.10.287.310:FF:000002">
    <property type="entry name" value="60S ribosomal protein L35"/>
    <property type="match status" value="1"/>
</dbReference>
<dbReference type="PROSITE" id="PS00579">
    <property type="entry name" value="RIBOSOMAL_L29"/>
    <property type="match status" value="1"/>
</dbReference>
<dbReference type="NCBIfam" id="TIGR00012">
    <property type="entry name" value="L29"/>
    <property type="match status" value="1"/>
</dbReference>
<dbReference type="GO" id="GO:0003735">
    <property type="term" value="F:structural constituent of ribosome"/>
    <property type="evidence" value="ECO:0007669"/>
    <property type="project" value="InterPro"/>
</dbReference>
<dbReference type="HAMAP" id="MF_00374">
    <property type="entry name" value="Ribosomal_uL29"/>
    <property type="match status" value="1"/>
</dbReference>
<comment type="similarity">
    <text evidence="1">Belongs to the universal ribosomal protein uL29 family.</text>
</comment>
<feature type="coiled-coil region" evidence="4">
    <location>
        <begin position="7"/>
        <end position="34"/>
    </location>
</feature>
<dbReference type="EMBL" id="MT583884">
    <property type="protein sequence ID" value="QLA09615.1"/>
    <property type="molecule type" value="mRNA"/>
</dbReference>
<accession>A0A7L5NVR0</accession>
<dbReference type="PANTHER" id="PTHR45722:SF2">
    <property type="entry name" value="LARGE RIBOSOMAL SUBUNIT PROTEIN UL29-RELATED"/>
    <property type="match status" value="1"/>
</dbReference>
<dbReference type="Gene3D" id="1.10.287.310">
    <property type="match status" value="1"/>
</dbReference>
<dbReference type="GO" id="GO:0006412">
    <property type="term" value="P:translation"/>
    <property type="evidence" value="ECO:0007669"/>
    <property type="project" value="InterPro"/>
</dbReference>
<dbReference type="InterPro" id="IPR036049">
    <property type="entry name" value="Ribosomal_uL29_sf"/>
</dbReference>
<dbReference type="GO" id="GO:0022625">
    <property type="term" value="C:cytosolic large ribosomal subunit"/>
    <property type="evidence" value="ECO:0007669"/>
    <property type="project" value="InterPro"/>
</dbReference>
<dbReference type="FunFam" id="6.10.250.3450:FF:000001">
    <property type="entry name" value="60S ribosomal protein L35"/>
    <property type="match status" value="1"/>
</dbReference>
<evidence type="ECO:0000313" key="5">
    <source>
        <dbReference type="EMBL" id="QLA09615.1"/>
    </source>
</evidence>
<dbReference type="InterPro" id="IPR045059">
    <property type="entry name" value="Ribosomal_uL29_euk"/>
</dbReference>
<protein>
    <submittedName>
        <fullName evidence="5">60S large subunit ribosomal protein uL29</fullName>
    </submittedName>
</protein>
<keyword evidence="4" id="KW-0175">Coiled coil</keyword>
<reference evidence="5" key="1">
    <citation type="submission" date="2020-06" db="EMBL/GenBank/DDBJ databases">
        <title>Cryo-EM structure of the highly atypical cytoplasmic ribosome of Euglena gracilis.</title>
        <authorList>
            <person name="Matzov D."/>
            <person name="Taoka M."/>
            <person name="Nobe Y."/>
            <person name="Yamauchi Y."/>
            <person name="Halfon Y."/>
            <person name="Asis N."/>
            <person name="Zimermann E."/>
            <person name="Rozenberg H."/>
            <person name="Bashan A."/>
            <person name="Bushan S."/>
            <person name="Isobe T."/>
            <person name="Gray M.W."/>
            <person name="Yonath A."/>
            <person name="Shalev-Benami M."/>
        </authorList>
    </citation>
    <scope>NUCLEOTIDE SEQUENCE</scope>
    <source>
        <strain evidence="5">Z</strain>
    </source>
</reference>
<keyword evidence="2 5" id="KW-0689">Ribosomal protein</keyword>
<evidence type="ECO:0000256" key="3">
    <source>
        <dbReference type="ARBA" id="ARBA00023274"/>
    </source>
</evidence>
<dbReference type="InterPro" id="IPR018254">
    <property type="entry name" value="Ribosomal_uL29_CS"/>
</dbReference>
<dbReference type="AlphaFoldDB" id="A0A7L5NVR0"/>
<dbReference type="GO" id="GO:0003729">
    <property type="term" value="F:mRNA binding"/>
    <property type="evidence" value="ECO:0007669"/>
    <property type="project" value="TreeGrafter"/>
</dbReference>
<organism evidence="5">
    <name type="scientific">Euglena gracilis</name>
    <dbReference type="NCBI Taxonomy" id="3039"/>
    <lineage>
        <taxon>Eukaryota</taxon>
        <taxon>Discoba</taxon>
        <taxon>Euglenozoa</taxon>
        <taxon>Euglenida</taxon>
        <taxon>Spirocuta</taxon>
        <taxon>Euglenophyceae</taxon>
        <taxon>Euglenales</taxon>
        <taxon>Euglenaceae</taxon>
        <taxon>Euglena</taxon>
    </lineage>
</organism>
<dbReference type="CDD" id="cd00427">
    <property type="entry name" value="Ribosomal_L29_HIP"/>
    <property type="match status" value="1"/>
</dbReference>
<dbReference type="InterPro" id="IPR001854">
    <property type="entry name" value="Ribosomal_uL29"/>
</dbReference>
<dbReference type="PANTHER" id="PTHR45722">
    <property type="entry name" value="60S RIBOSOMAL PROTEIN L35"/>
    <property type="match status" value="1"/>
</dbReference>
<evidence type="ECO:0000256" key="1">
    <source>
        <dbReference type="ARBA" id="ARBA00009254"/>
    </source>
</evidence>